<evidence type="ECO:0000313" key="3">
    <source>
        <dbReference type="EMBL" id="RAV98167.1"/>
    </source>
</evidence>
<name>A0A364XWQ0_9BACT</name>
<evidence type="ECO:0000256" key="1">
    <source>
        <dbReference type="ARBA" id="ARBA00023235"/>
    </source>
</evidence>
<protein>
    <submittedName>
        <fullName evidence="3">Sugar phosphate isomerase/epimerase</fullName>
    </submittedName>
</protein>
<feature type="domain" description="Xylose isomerase-like TIM barrel" evidence="2">
    <location>
        <begin position="91"/>
        <end position="282"/>
    </location>
</feature>
<keyword evidence="4" id="KW-1185">Reference proteome</keyword>
<organism evidence="3 4">
    <name type="scientific">Pseudochryseolinea flava</name>
    <dbReference type="NCBI Taxonomy" id="2059302"/>
    <lineage>
        <taxon>Bacteria</taxon>
        <taxon>Pseudomonadati</taxon>
        <taxon>Bacteroidota</taxon>
        <taxon>Cytophagia</taxon>
        <taxon>Cytophagales</taxon>
        <taxon>Fulvivirgaceae</taxon>
        <taxon>Pseudochryseolinea</taxon>
    </lineage>
</organism>
<dbReference type="Proteomes" id="UP000251889">
    <property type="component" value="Unassembled WGS sequence"/>
</dbReference>
<proteinExistence type="predicted"/>
<dbReference type="InterPro" id="IPR050417">
    <property type="entry name" value="Sugar_Epim/Isomerase"/>
</dbReference>
<dbReference type="OrthoDB" id="9814946at2"/>
<keyword evidence="1 3" id="KW-0413">Isomerase</keyword>
<evidence type="ECO:0000313" key="4">
    <source>
        <dbReference type="Proteomes" id="UP000251889"/>
    </source>
</evidence>
<reference evidence="3 4" key="1">
    <citation type="submission" date="2018-06" db="EMBL/GenBank/DDBJ databases">
        <title>Chryseolinea flavus sp. nov., a member of the phylum Bacteroidetes isolated from soil.</title>
        <authorList>
            <person name="Li Y."/>
            <person name="Wang J."/>
        </authorList>
    </citation>
    <scope>NUCLEOTIDE SEQUENCE [LARGE SCALE GENOMIC DNA]</scope>
    <source>
        <strain evidence="3 4">SDU1-6</strain>
    </source>
</reference>
<dbReference type="Pfam" id="PF01261">
    <property type="entry name" value="AP_endonuc_2"/>
    <property type="match status" value="1"/>
</dbReference>
<dbReference type="SUPFAM" id="SSF51658">
    <property type="entry name" value="Xylose isomerase-like"/>
    <property type="match status" value="1"/>
</dbReference>
<dbReference type="GO" id="GO:0016853">
    <property type="term" value="F:isomerase activity"/>
    <property type="evidence" value="ECO:0007669"/>
    <property type="project" value="UniProtKB-KW"/>
</dbReference>
<evidence type="ECO:0000259" key="2">
    <source>
        <dbReference type="Pfam" id="PF01261"/>
    </source>
</evidence>
<dbReference type="AlphaFoldDB" id="A0A364XWQ0"/>
<sequence length="299" mass="33496">MCILTTKRKPRADMNTLLTLFFVVMFEITTLMATAQTHTLGLIAQPQYDSLLYASGFRLTGRTVESLLGPKVSNAEFQAHVKSLHQLKCNVYVCNVLFPGSIKIAGPDVDQHEVLSYLEAVLVRAQHAGIKNLTLGSGGARRLPPGYDATIAKTRFIELSKQMAALAKKYAVTIILENLNSTETNFINTLRDATDIVKRVDHPNFRLNADIYHMLKERELPEAIENAKGLIVYCEIAESQKRSLPGVHGEDFRPYFAALKNIGYEGPIMIEGNVDNLTKDAPIAFRYLQSQLREVWEKK</sequence>
<comment type="caution">
    <text evidence="3">The sequence shown here is derived from an EMBL/GenBank/DDBJ whole genome shotgun (WGS) entry which is preliminary data.</text>
</comment>
<dbReference type="EMBL" id="QMFY01000021">
    <property type="protein sequence ID" value="RAV98167.1"/>
    <property type="molecule type" value="Genomic_DNA"/>
</dbReference>
<dbReference type="InterPro" id="IPR013022">
    <property type="entry name" value="Xyl_isomerase-like_TIM-brl"/>
</dbReference>
<gene>
    <name evidence="3" type="ORF">DQQ10_25205</name>
</gene>
<dbReference type="InterPro" id="IPR036237">
    <property type="entry name" value="Xyl_isomerase-like_sf"/>
</dbReference>
<dbReference type="PANTHER" id="PTHR43489:SF7">
    <property type="entry name" value="3-DEHYDRO-D-GULOSIDE 4-EPIMERASE-RELATED"/>
    <property type="match status" value="1"/>
</dbReference>
<accession>A0A364XWQ0</accession>
<dbReference type="PANTHER" id="PTHR43489">
    <property type="entry name" value="ISOMERASE"/>
    <property type="match status" value="1"/>
</dbReference>
<dbReference type="Gene3D" id="3.20.20.150">
    <property type="entry name" value="Divalent-metal-dependent TIM barrel enzymes"/>
    <property type="match status" value="1"/>
</dbReference>